<reference evidence="2" key="1">
    <citation type="submission" date="2022-02" db="EMBL/GenBank/DDBJ databases">
        <title>Atlantic sturgeon de novo genome assembly.</title>
        <authorList>
            <person name="Stock M."/>
            <person name="Klopp C."/>
            <person name="Guiguen Y."/>
            <person name="Cabau C."/>
            <person name="Parinello H."/>
            <person name="Santidrian Yebra-Pimentel E."/>
            <person name="Kuhl H."/>
            <person name="Dirks R.P."/>
            <person name="Guessner J."/>
            <person name="Wuertz S."/>
            <person name="Du K."/>
            <person name="Schartl M."/>
        </authorList>
    </citation>
    <scope>NUCLEOTIDE SEQUENCE</scope>
    <source>
        <strain evidence="2">STURGEONOMICS-FGT-2020</strain>
        <tissue evidence="2">Whole blood</tissue>
    </source>
</reference>
<evidence type="ECO:0000259" key="1">
    <source>
        <dbReference type="SMART" id="SM00587"/>
    </source>
</evidence>
<accession>A0AAD8FYW6</accession>
<evidence type="ECO:0000313" key="2">
    <source>
        <dbReference type="EMBL" id="KAK1158956.1"/>
    </source>
</evidence>
<dbReference type="Proteomes" id="UP001230051">
    <property type="component" value="Unassembled WGS sequence"/>
</dbReference>
<proteinExistence type="predicted"/>
<keyword evidence="3" id="KW-1185">Reference proteome</keyword>
<comment type="caution">
    <text evidence="2">The sequence shown here is derived from an EMBL/GenBank/DDBJ whole genome shotgun (WGS) entry which is preliminary data.</text>
</comment>
<dbReference type="InterPro" id="IPR004119">
    <property type="entry name" value="EcKL"/>
</dbReference>
<dbReference type="InterPro" id="IPR015897">
    <property type="entry name" value="CHK_kinase-like"/>
</dbReference>
<evidence type="ECO:0000313" key="3">
    <source>
        <dbReference type="Proteomes" id="UP001230051"/>
    </source>
</evidence>
<sequence>MKEEYEDLILKVTGAEALHTGAKIQTLWSGYGEIVRVHLQGSKRSSAVLKHIVFPQEPQHPGGWNTTLSHQRKVKSYQVEITWYKNYSTNDKCRIPECLAAGSFGNEQLIVLEDLDLAGFDLRKNSVDVTGMESCLSWLANFHGCFMGAEPQGLWQTGTYWHLETRPEELEAMEDKELKSAAQKIDGILSGCRFKTIVHGDAKLANFCFSGHLPVVAAVDFQYVGGGCGMKDVAYFLGSCMQERECERLVQGLLDHYFKELKAAVDGEVNFAELESEWRAMFVYAWTDFYRFLLGWMPTHRKNNSYSRKLAKEVLRKI</sequence>
<dbReference type="Gene3D" id="3.90.1200.10">
    <property type="match status" value="1"/>
</dbReference>
<organism evidence="2 3">
    <name type="scientific">Acipenser oxyrinchus oxyrinchus</name>
    <dbReference type="NCBI Taxonomy" id="40147"/>
    <lineage>
        <taxon>Eukaryota</taxon>
        <taxon>Metazoa</taxon>
        <taxon>Chordata</taxon>
        <taxon>Craniata</taxon>
        <taxon>Vertebrata</taxon>
        <taxon>Euteleostomi</taxon>
        <taxon>Actinopterygii</taxon>
        <taxon>Chondrostei</taxon>
        <taxon>Acipenseriformes</taxon>
        <taxon>Acipenseridae</taxon>
        <taxon>Acipenser</taxon>
    </lineage>
</organism>
<dbReference type="AlphaFoldDB" id="A0AAD8FYW6"/>
<dbReference type="EMBL" id="JAGXEW010000023">
    <property type="protein sequence ID" value="KAK1158956.1"/>
    <property type="molecule type" value="Genomic_DNA"/>
</dbReference>
<dbReference type="SMART" id="SM00587">
    <property type="entry name" value="CHK"/>
    <property type="match status" value="1"/>
</dbReference>
<dbReference type="PANTHER" id="PTHR11012:SF30">
    <property type="entry name" value="PROTEIN KINASE-LIKE DOMAIN-CONTAINING"/>
    <property type="match status" value="1"/>
</dbReference>
<dbReference type="InterPro" id="IPR011009">
    <property type="entry name" value="Kinase-like_dom_sf"/>
</dbReference>
<feature type="domain" description="CHK kinase-like" evidence="1">
    <location>
        <begin position="110"/>
        <end position="267"/>
    </location>
</feature>
<dbReference type="SUPFAM" id="SSF56112">
    <property type="entry name" value="Protein kinase-like (PK-like)"/>
    <property type="match status" value="1"/>
</dbReference>
<dbReference type="PANTHER" id="PTHR11012">
    <property type="entry name" value="PROTEIN KINASE-LIKE DOMAIN-CONTAINING"/>
    <property type="match status" value="1"/>
</dbReference>
<gene>
    <name evidence="2" type="ORF">AOXY_G22784</name>
</gene>
<name>A0AAD8FYW6_ACIOX</name>
<dbReference type="Pfam" id="PF02958">
    <property type="entry name" value="EcKL"/>
    <property type="match status" value="2"/>
</dbReference>
<protein>
    <recommendedName>
        <fullName evidence="1">CHK kinase-like domain-containing protein</fullName>
    </recommendedName>
</protein>